<sequence length="173" mass="19445">MSRSQRVRDLIFRAANTMLTVPRPCPALRDATVMSRSQRRVRDLVFRAAGTMMTEPLLCPALREFAVRDPVFGALQTIVTEPLLCPTLRMCVMSSFDLLTVLTEPPLFPVVRLATAMFCIQLNVGDLVHRSAHHMLNDPRKYRSKQAISHPRHGHDLVPLQLGEGDGMVARTM</sequence>
<dbReference type="OrthoDB" id="2693381at2759"/>
<proteinExistence type="predicted"/>
<evidence type="ECO:0000313" key="2">
    <source>
        <dbReference type="Proteomes" id="UP000183567"/>
    </source>
</evidence>
<organism evidence="1 2">
    <name type="scientific">Rhizopogon vesiculosus</name>
    <dbReference type="NCBI Taxonomy" id="180088"/>
    <lineage>
        <taxon>Eukaryota</taxon>
        <taxon>Fungi</taxon>
        <taxon>Dikarya</taxon>
        <taxon>Basidiomycota</taxon>
        <taxon>Agaricomycotina</taxon>
        <taxon>Agaricomycetes</taxon>
        <taxon>Agaricomycetidae</taxon>
        <taxon>Boletales</taxon>
        <taxon>Suillineae</taxon>
        <taxon>Rhizopogonaceae</taxon>
        <taxon>Rhizopogon</taxon>
    </lineage>
</organism>
<evidence type="ECO:0000313" key="1">
    <source>
        <dbReference type="EMBL" id="OJA12102.1"/>
    </source>
</evidence>
<dbReference type="Proteomes" id="UP000183567">
    <property type="component" value="Unassembled WGS sequence"/>
</dbReference>
<comment type="caution">
    <text evidence="1">The sequence shown here is derived from an EMBL/GenBank/DDBJ whole genome shotgun (WGS) entry which is preliminary data.</text>
</comment>
<dbReference type="AlphaFoldDB" id="A0A1J8PSD2"/>
<dbReference type="EMBL" id="LVVM01004818">
    <property type="protein sequence ID" value="OJA12102.1"/>
    <property type="molecule type" value="Genomic_DNA"/>
</dbReference>
<gene>
    <name evidence="1" type="ORF">AZE42_03430</name>
</gene>
<name>A0A1J8PSD2_9AGAM</name>
<keyword evidence="2" id="KW-1185">Reference proteome</keyword>
<reference evidence="1 2" key="1">
    <citation type="submission" date="2016-03" db="EMBL/GenBank/DDBJ databases">
        <title>Comparative genomics of the ectomycorrhizal sister species Rhizopogon vinicolor and Rhizopogon vesiculosus (Basidiomycota: Boletales) reveals a divergence of the mating type B locus.</title>
        <authorList>
            <person name="Mujic A.B."/>
            <person name="Kuo A."/>
            <person name="Tritt A."/>
            <person name="Lipzen A."/>
            <person name="Chen C."/>
            <person name="Johnson J."/>
            <person name="Sharma A."/>
            <person name="Barry K."/>
            <person name="Grigoriev I.V."/>
            <person name="Spatafora J.W."/>
        </authorList>
    </citation>
    <scope>NUCLEOTIDE SEQUENCE [LARGE SCALE GENOMIC DNA]</scope>
    <source>
        <strain evidence="1 2">AM-OR11-056</strain>
    </source>
</reference>
<accession>A0A1J8PSD2</accession>
<protein>
    <submittedName>
        <fullName evidence="1">Uncharacterized protein</fullName>
    </submittedName>
</protein>